<keyword evidence="5 6" id="KW-0472">Membrane</keyword>
<proteinExistence type="inferred from homology"/>
<feature type="transmembrane region" description="Helical" evidence="6">
    <location>
        <begin position="310"/>
        <end position="331"/>
    </location>
</feature>
<evidence type="ECO:0000256" key="5">
    <source>
        <dbReference type="ARBA" id="ARBA00023136"/>
    </source>
</evidence>
<feature type="transmembrane region" description="Helical" evidence="6">
    <location>
        <begin position="192"/>
        <end position="211"/>
    </location>
</feature>
<feature type="transmembrane region" description="Helical" evidence="6">
    <location>
        <begin position="108"/>
        <end position="127"/>
    </location>
</feature>
<gene>
    <name evidence="6 7" type="primary">nhaA</name>
    <name evidence="7" type="ORF">OD355_07975</name>
</gene>
<sequence length="441" mass="47955">MLIQPITSPIDKFLNPIKSFIKKDYSVGVVLMVSVVAALIWANGSYADSYEHLWHTEIGLKLGDFSFYQPLHIWINDALMAIFFFVIGLELKREFMAGELSSFRKAMLPMGAALGGMIVPALIYVAFNAGRPSASGWGIPMATDIAFALALLTLAGKHLPGTLKIFLSALAVADDLGAVLVIALFYTAEISWMSLGMGVLLLIGMVVMNMIGIRRAYLYGLVGVVAWLFFFYSGVHATIAGVLAGFTIPARTKIDEEGYVNNLKVLTGKFEQEIPLEGPLTTPAQHKIIEQVKEISSAAETPLQKLEHSLHHWVMFLIMPLFALSNAGLHLSASFFEGGINGVMLGIFFGLLFGKIIGITGFTFLMVKTKLADLPEQANFKHVFGVSILAAVGFTMSLFISNLAFTDAHLIESAKYAILITSLLAGVLGILYLKSLKQKPV</sequence>
<dbReference type="PANTHER" id="PTHR30341:SF0">
    <property type="entry name" value="NA(+)_H(+) ANTIPORTER NHAA"/>
    <property type="match status" value="1"/>
</dbReference>
<dbReference type="HAMAP" id="MF_01844">
    <property type="entry name" value="NhaA"/>
    <property type="match status" value="1"/>
</dbReference>
<dbReference type="RefSeq" id="WP_263037936.1">
    <property type="nucleotide sequence ID" value="NZ_JAOTPL010000009.1"/>
</dbReference>
<feature type="transmembrane region" description="Helical" evidence="6">
    <location>
        <begin position="133"/>
        <end position="154"/>
    </location>
</feature>
<feature type="transmembrane region" description="Helical" evidence="6">
    <location>
        <begin position="67"/>
        <end position="87"/>
    </location>
</feature>
<feature type="transmembrane region" description="Helical" evidence="6">
    <location>
        <begin position="25"/>
        <end position="47"/>
    </location>
</feature>
<dbReference type="InterPro" id="IPR023171">
    <property type="entry name" value="Na/H_antiporter_dom_sf"/>
</dbReference>
<name>A0AAE3LN04_9BACT</name>
<comment type="similarity">
    <text evidence="6">Belongs to the NhaA Na(+)/H(+) (TC 2.A.33) antiporter family.</text>
</comment>
<dbReference type="PANTHER" id="PTHR30341">
    <property type="entry name" value="SODIUM ION/PROTON ANTIPORTER NHAA-RELATED"/>
    <property type="match status" value="1"/>
</dbReference>
<evidence type="ECO:0000256" key="1">
    <source>
        <dbReference type="ARBA" id="ARBA00004429"/>
    </source>
</evidence>
<keyword evidence="6" id="KW-0813">Transport</keyword>
<feature type="transmembrane region" description="Helical" evidence="6">
    <location>
        <begin position="384"/>
        <end position="404"/>
    </location>
</feature>
<reference evidence="7" key="1">
    <citation type="submission" date="2022-10" db="EMBL/GenBank/DDBJ databases">
        <authorList>
            <person name="Kim H.S."/>
            <person name="Kim J.-S."/>
            <person name="Suh M.K."/>
            <person name="Eom M.K."/>
            <person name="Lee J.-S."/>
        </authorList>
    </citation>
    <scope>NUCLEOTIDE SEQUENCE</scope>
    <source>
        <strain evidence="7">LIP-5</strain>
    </source>
</reference>
<dbReference type="Gene3D" id="1.20.1530.10">
    <property type="entry name" value="Na+/H+ antiporter like domain"/>
    <property type="match status" value="1"/>
</dbReference>
<comment type="subcellular location">
    <subcellularLocation>
        <location evidence="1">Cell inner membrane</location>
        <topology evidence="1">Multi-pass membrane protein</topology>
    </subcellularLocation>
    <subcellularLocation>
        <location evidence="6">Cell membrane</location>
        <topology evidence="6">Multi-pass membrane protein</topology>
    </subcellularLocation>
</comment>
<evidence type="ECO:0000313" key="7">
    <source>
        <dbReference type="EMBL" id="MCU7694451.1"/>
    </source>
</evidence>
<organism evidence="7 8">
    <name type="scientific">Haoranjiania flava</name>
    <dbReference type="NCBI Taxonomy" id="1856322"/>
    <lineage>
        <taxon>Bacteria</taxon>
        <taxon>Pseudomonadati</taxon>
        <taxon>Bacteroidota</taxon>
        <taxon>Chitinophagia</taxon>
        <taxon>Chitinophagales</taxon>
        <taxon>Chitinophagaceae</taxon>
        <taxon>Haoranjiania</taxon>
    </lineage>
</organism>
<dbReference type="GO" id="GO:0015385">
    <property type="term" value="F:sodium:proton antiporter activity"/>
    <property type="evidence" value="ECO:0007669"/>
    <property type="project" value="UniProtKB-UniRule"/>
</dbReference>
<feature type="transmembrane region" description="Helical" evidence="6">
    <location>
        <begin position="343"/>
        <end position="364"/>
    </location>
</feature>
<dbReference type="EMBL" id="JAOTPL010000009">
    <property type="protein sequence ID" value="MCU7694451.1"/>
    <property type="molecule type" value="Genomic_DNA"/>
</dbReference>
<feature type="transmembrane region" description="Helical" evidence="6">
    <location>
        <begin position="416"/>
        <end position="433"/>
    </location>
</feature>
<comment type="function">
    <text evidence="6">Na(+)/H(+) antiporter that extrudes sodium in exchange for external protons.</text>
</comment>
<evidence type="ECO:0000256" key="6">
    <source>
        <dbReference type="HAMAP-Rule" id="MF_01844"/>
    </source>
</evidence>
<keyword evidence="6" id="KW-0739">Sodium transport</keyword>
<feature type="transmembrane region" description="Helical" evidence="6">
    <location>
        <begin position="218"/>
        <end position="246"/>
    </location>
</feature>
<dbReference type="Proteomes" id="UP001209317">
    <property type="component" value="Unassembled WGS sequence"/>
</dbReference>
<accession>A0AAE3LN04</accession>
<dbReference type="NCBIfam" id="TIGR00773">
    <property type="entry name" value="NhaA"/>
    <property type="match status" value="1"/>
</dbReference>
<keyword evidence="3 6" id="KW-0812">Transmembrane</keyword>
<comment type="caution">
    <text evidence="7">The sequence shown here is derived from an EMBL/GenBank/DDBJ whole genome shotgun (WGS) entry which is preliminary data.</text>
</comment>
<dbReference type="Pfam" id="PF06965">
    <property type="entry name" value="Na_H_antiport_1"/>
    <property type="match status" value="1"/>
</dbReference>
<feature type="transmembrane region" description="Helical" evidence="6">
    <location>
        <begin position="166"/>
        <end position="186"/>
    </location>
</feature>
<dbReference type="InterPro" id="IPR004670">
    <property type="entry name" value="NhaA"/>
</dbReference>
<protein>
    <recommendedName>
        <fullName evidence="6">Na(+)/H(+) antiporter NhaA</fullName>
    </recommendedName>
    <alternativeName>
        <fullName evidence="6">Sodium/proton antiporter NhaA</fullName>
    </alternativeName>
</protein>
<evidence type="ECO:0000256" key="4">
    <source>
        <dbReference type="ARBA" id="ARBA00022989"/>
    </source>
</evidence>
<keyword evidence="4 6" id="KW-1133">Transmembrane helix</keyword>
<evidence type="ECO:0000313" key="8">
    <source>
        <dbReference type="Proteomes" id="UP001209317"/>
    </source>
</evidence>
<keyword evidence="6" id="KW-0050">Antiport</keyword>
<evidence type="ECO:0000256" key="3">
    <source>
        <dbReference type="ARBA" id="ARBA00022692"/>
    </source>
</evidence>
<dbReference type="GO" id="GO:0005886">
    <property type="term" value="C:plasma membrane"/>
    <property type="evidence" value="ECO:0007669"/>
    <property type="project" value="UniProtKB-SubCell"/>
</dbReference>
<dbReference type="GO" id="GO:0006885">
    <property type="term" value="P:regulation of pH"/>
    <property type="evidence" value="ECO:0007669"/>
    <property type="project" value="UniProtKB-UniRule"/>
</dbReference>
<comment type="catalytic activity">
    <reaction evidence="6">
        <text>Na(+)(in) + 2 H(+)(out) = Na(+)(out) + 2 H(+)(in)</text>
        <dbReference type="Rhea" id="RHEA:29251"/>
        <dbReference type="ChEBI" id="CHEBI:15378"/>
        <dbReference type="ChEBI" id="CHEBI:29101"/>
    </reaction>
</comment>
<evidence type="ECO:0000256" key="2">
    <source>
        <dbReference type="ARBA" id="ARBA00022475"/>
    </source>
</evidence>
<keyword evidence="6" id="KW-0406">Ion transport</keyword>
<keyword evidence="2 6" id="KW-1003">Cell membrane</keyword>
<dbReference type="AlphaFoldDB" id="A0AAE3LN04"/>
<keyword evidence="6" id="KW-0915">Sodium</keyword>
<keyword evidence="8" id="KW-1185">Reference proteome</keyword>